<feature type="domain" description="Helicase C-terminal" evidence="19">
    <location>
        <begin position="436"/>
        <end position="602"/>
    </location>
</feature>
<comment type="caution">
    <text evidence="20">The sequence shown here is derived from an EMBL/GenBank/DDBJ whole genome shotgun (WGS) entry which is preliminary data.</text>
</comment>
<dbReference type="Pfam" id="PF17757">
    <property type="entry name" value="UvrB_inter"/>
    <property type="match status" value="1"/>
</dbReference>
<organism evidence="20 21">
    <name type="scientific">Streptomonospora salina</name>
    <dbReference type="NCBI Taxonomy" id="104205"/>
    <lineage>
        <taxon>Bacteria</taxon>
        <taxon>Bacillati</taxon>
        <taxon>Actinomycetota</taxon>
        <taxon>Actinomycetes</taxon>
        <taxon>Streptosporangiales</taxon>
        <taxon>Nocardiopsidaceae</taxon>
        <taxon>Streptomonospora</taxon>
    </lineage>
</organism>
<protein>
    <recommendedName>
        <fullName evidence="12 13">UvrABC system protein B</fullName>
        <shortName evidence="13">Protein UvrB</shortName>
    </recommendedName>
    <alternativeName>
        <fullName evidence="13">Excinuclease ABC subunit B</fullName>
    </alternativeName>
</protein>
<feature type="short sequence motif" description="Beta-hairpin" evidence="13">
    <location>
        <begin position="98"/>
        <end position="121"/>
    </location>
</feature>
<evidence type="ECO:0000256" key="6">
    <source>
        <dbReference type="ARBA" id="ARBA00022769"/>
    </source>
</evidence>
<dbReference type="AlphaFoldDB" id="A0A841E1T8"/>
<dbReference type="InterPro" id="IPR041471">
    <property type="entry name" value="UvrB_inter"/>
</dbReference>
<evidence type="ECO:0000256" key="3">
    <source>
        <dbReference type="ARBA" id="ARBA00022490"/>
    </source>
</evidence>
<evidence type="ECO:0000256" key="1">
    <source>
        <dbReference type="ARBA" id="ARBA00004496"/>
    </source>
</evidence>
<comment type="subcellular location">
    <subcellularLocation>
        <location evidence="1 13 14">Cytoplasm</location>
    </subcellularLocation>
</comment>
<sequence>MTDIQRKKAPFEVVSEMTPAGDQPAAIAELSRRVQAGDEDTVLLGATGTGKTATVAWMAEQLQRPTLVMQPNKTLAAQFANELREMLPNNAVEYFVSYYDYYQPEAYVPQTDTYIEKDSSVNDEVERLRHSATNSLLTRRDTIVVSSVSCIYGLGTPQEYVDRMAELEVGMRIDRDDLLRKLVEMQYSRNDVSFTRGTFRVRGDTVEVIPVYEELAIRIEMFGDEVERLQTLHPLTGEVLGEDAHVYLFPASHYVAGPERLERAVGDIEAELGERLTEMENAGKLLEAQRLRMRTTYDMEMLRQVGSCSGIENYSRHFDGREPGSAPNTLLDYFPEDFLLVVDESHVTVPQIGGMFEGDASRKRTLVDHGFRLPSALDNRPLKWEEFTERIGQTVYLSATPGPYELRRSGGDVVEQVIRPTGLVDPEVVVKPTEGQIDDLVHEIRERAERRERVLVTTLTKKMAEDLTDYFAELNIRVRYLHSEVDTLRRVELLRELRTGEFDVLVGINLLREGLDLPEVSLVAILDADKEGFLRSSSALIQTIGRAARNVAGQVHMYADNVTDSMRSALDETDRRRTKQLAYNEANGIDPQPLRKKIADILDSLAREDVDTEELIGSGYRKGGQQATTPVPDLKGAGSERSEDVSRMPRADLSQLIEQLNEQMHQAATDLQFELAARLRDEIKELKRELRGMDAAGVS</sequence>
<dbReference type="InterPro" id="IPR004807">
    <property type="entry name" value="UvrB"/>
</dbReference>
<proteinExistence type="inferred from homology"/>
<dbReference type="PROSITE" id="PS51194">
    <property type="entry name" value="HELICASE_CTER"/>
    <property type="match status" value="1"/>
</dbReference>
<evidence type="ECO:0000259" key="19">
    <source>
        <dbReference type="PROSITE" id="PS51194"/>
    </source>
</evidence>
<reference evidence="20 21" key="1">
    <citation type="submission" date="2020-08" db="EMBL/GenBank/DDBJ databases">
        <title>Sequencing the genomes of 1000 actinobacteria strains.</title>
        <authorList>
            <person name="Klenk H.-P."/>
        </authorList>
    </citation>
    <scope>NUCLEOTIDE SEQUENCE [LARGE SCALE GENOMIC DNA]</scope>
    <source>
        <strain evidence="20 21">DSM 44593</strain>
    </source>
</reference>
<dbReference type="InterPro" id="IPR001650">
    <property type="entry name" value="Helicase_C-like"/>
</dbReference>
<accession>A0A841E1T8</accession>
<dbReference type="Pfam" id="PF04851">
    <property type="entry name" value="ResIII"/>
    <property type="match status" value="1"/>
</dbReference>
<dbReference type="Pfam" id="PF12344">
    <property type="entry name" value="UvrB"/>
    <property type="match status" value="1"/>
</dbReference>
<evidence type="ECO:0000256" key="7">
    <source>
        <dbReference type="ARBA" id="ARBA00022840"/>
    </source>
</evidence>
<dbReference type="NCBIfam" id="NF003673">
    <property type="entry name" value="PRK05298.1"/>
    <property type="match status" value="1"/>
</dbReference>
<evidence type="ECO:0000256" key="13">
    <source>
        <dbReference type="HAMAP-Rule" id="MF_00204"/>
    </source>
</evidence>
<dbReference type="GO" id="GO:0009380">
    <property type="term" value="C:excinuclease repair complex"/>
    <property type="evidence" value="ECO:0007669"/>
    <property type="project" value="InterPro"/>
</dbReference>
<keyword evidence="3 13" id="KW-0963">Cytoplasm</keyword>
<comment type="similarity">
    <text evidence="2 13 14">Belongs to the UvrB family.</text>
</comment>
<comment type="subunit">
    <text evidence="11 13 14">Forms a heterotetramer with UvrA during the search for lesions. Interacts with UvrC in an incision complex.</text>
</comment>
<dbReference type="GO" id="GO:0009432">
    <property type="term" value="P:SOS response"/>
    <property type="evidence" value="ECO:0007669"/>
    <property type="project" value="UniProtKB-UniRule"/>
</dbReference>
<evidence type="ECO:0000256" key="15">
    <source>
        <dbReference type="SAM" id="Coils"/>
    </source>
</evidence>
<dbReference type="GO" id="GO:0005737">
    <property type="term" value="C:cytoplasm"/>
    <property type="evidence" value="ECO:0007669"/>
    <property type="project" value="UniProtKB-SubCell"/>
</dbReference>
<dbReference type="Pfam" id="PF02151">
    <property type="entry name" value="UVR"/>
    <property type="match status" value="1"/>
</dbReference>
<dbReference type="InterPro" id="IPR006935">
    <property type="entry name" value="Helicase/UvrB_N"/>
</dbReference>
<keyword evidence="4 13" id="KW-0547">Nucleotide-binding</keyword>
<dbReference type="NCBIfam" id="TIGR00631">
    <property type="entry name" value="uvrb"/>
    <property type="match status" value="1"/>
</dbReference>
<keyword evidence="6 13" id="KW-0228">DNA excision</keyword>
<dbReference type="GO" id="GO:0009381">
    <property type="term" value="F:excinuclease ABC activity"/>
    <property type="evidence" value="ECO:0007669"/>
    <property type="project" value="UniProtKB-UniRule"/>
</dbReference>
<dbReference type="CDD" id="cd17916">
    <property type="entry name" value="DEXHc_UvrB"/>
    <property type="match status" value="1"/>
</dbReference>
<evidence type="ECO:0000256" key="8">
    <source>
        <dbReference type="ARBA" id="ARBA00022881"/>
    </source>
</evidence>
<evidence type="ECO:0000259" key="18">
    <source>
        <dbReference type="PROSITE" id="PS51192"/>
    </source>
</evidence>
<dbReference type="Pfam" id="PF00271">
    <property type="entry name" value="Helicase_C"/>
    <property type="match status" value="1"/>
</dbReference>
<dbReference type="PROSITE" id="PS50151">
    <property type="entry name" value="UVR"/>
    <property type="match status" value="1"/>
</dbReference>
<dbReference type="SMART" id="SM00487">
    <property type="entry name" value="DEXDc"/>
    <property type="match status" value="1"/>
</dbReference>
<evidence type="ECO:0000256" key="2">
    <source>
        <dbReference type="ARBA" id="ARBA00008533"/>
    </source>
</evidence>
<evidence type="ECO:0000256" key="12">
    <source>
        <dbReference type="ARBA" id="ARBA00029504"/>
    </source>
</evidence>
<dbReference type="SUPFAM" id="SSF52540">
    <property type="entry name" value="P-loop containing nucleoside triphosphate hydrolases"/>
    <property type="match status" value="2"/>
</dbReference>
<feature type="domain" description="UVR" evidence="17">
    <location>
        <begin position="654"/>
        <end position="689"/>
    </location>
</feature>
<dbReference type="EMBL" id="JACHLY010000001">
    <property type="protein sequence ID" value="MBB5996662.1"/>
    <property type="molecule type" value="Genomic_DNA"/>
</dbReference>
<comment type="domain">
    <text evidence="13">The beta-hairpin motif is involved in DNA binding.</text>
</comment>
<dbReference type="InterPro" id="IPR036876">
    <property type="entry name" value="UVR_dom_sf"/>
</dbReference>
<keyword evidence="7 13" id="KW-0067">ATP-binding</keyword>
<evidence type="ECO:0000256" key="4">
    <source>
        <dbReference type="ARBA" id="ARBA00022741"/>
    </source>
</evidence>
<dbReference type="PROSITE" id="PS51192">
    <property type="entry name" value="HELICASE_ATP_BIND_1"/>
    <property type="match status" value="1"/>
</dbReference>
<evidence type="ECO:0000256" key="14">
    <source>
        <dbReference type="RuleBase" id="RU003587"/>
    </source>
</evidence>
<dbReference type="InterPro" id="IPR027417">
    <property type="entry name" value="P-loop_NTPase"/>
</dbReference>
<dbReference type="PANTHER" id="PTHR24029">
    <property type="entry name" value="UVRABC SYSTEM PROTEIN B"/>
    <property type="match status" value="1"/>
</dbReference>
<dbReference type="SUPFAM" id="SSF46600">
    <property type="entry name" value="C-terminal UvrC-binding domain of UvrB"/>
    <property type="match status" value="1"/>
</dbReference>
<dbReference type="FunFam" id="3.40.50.300:FF:000477">
    <property type="entry name" value="UvrABC system protein B"/>
    <property type="match status" value="1"/>
</dbReference>
<keyword evidence="8 13" id="KW-0267">Excision nuclease</keyword>
<dbReference type="InterPro" id="IPR001943">
    <property type="entry name" value="UVR_dom"/>
</dbReference>
<evidence type="ECO:0000313" key="20">
    <source>
        <dbReference type="EMBL" id="MBB5996662.1"/>
    </source>
</evidence>
<comment type="function">
    <text evidence="13">The UvrABC repair system catalyzes the recognition and processing of DNA lesions. A damage recognition complex composed of 2 UvrA and 2 UvrB subunits scans DNA for abnormalities. Upon binding of the UvrA(2)B(2) complex to a putative damaged site, the DNA wraps around one UvrB monomer. DNA wrap is dependent on ATP binding by UvrB and probably causes local melting of the DNA helix, facilitating insertion of UvrB beta-hairpin between the DNA strands. Then UvrB probes one DNA strand for the presence of a lesion. If a lesion is found the UvrA subunits dissociate and the UvrB-DNA preincision complex is formed. This complex is subsequently bound by UvrC and the second UvrB is released. If no lesion is found, the DNA wraps around the other UvrB subunit that will check the other stand for damage.</text>
</comment>
<dbReference type="InterPro" id="IPR014001">
    <property type="entry name" value="Helicase_ATP-bd"/>
</dbReference>
<keyword evidence="21" id="KW-1185">Reference proteome</keyword>
<evidence type="ECO:0000256" key="10">
    <source>
        <dbReference type="ARBA" id="ARBA00023236"/>
    </source>
</evidence>
<feature type="compositionally biased region" description="Basic and acidic residues" evidence="16">
    <location>
        <begin position="638"/>
        <end position="648"/>
    </location>
</feature>
<evidence type="ECO:0000256" key="11">
    <source>
        <dbReference type="ARBA" id="ARBA00026033"/>
    </source>
</evidence>
<dbReference type="InterPro" id="IPR024759">
    <property type="entry name" value="UvrB_YAD/RRR_dom"/>
</dbReference>
<dbReference type="HAMAP" id="MF_00204">
    <property type="entry name" value="UvrB"/>
    <property type="match status" value="1"/>
</dbReference>
<dbReference type="Proteomes" id="UP000578077">
    <property type="component" value="Unassembled WGS sequence"/>
</dbReference>
<evidence type="ECO:0000256" key="16">
    <source>
        <dbReference type="SAM" id="MobiDB-lite"/>
    </source>
</evidence>
<feature type="region of interest" description="Disordered" evidence="16">
    <location>
        <begin position="620"/>
        <end position="648"/>
    </location>
</feature>
<dbReference type="GO" id="GO:0005524">
    <property type="term" value="F:ATP binding"/>
    <property type="evidence" value="ECO:0007669"/>
    <property type="project" value="UniProtKB-UniRule"/>
</dbReference>
<dbReference type="PANTHER" id="PTHR24029:SF0">
    <property type="entry name" value="UVRABC SYSTEM PROTEIN B"/>
    <property type="match status" value="1"/>
</dbReference>
<feature type="binding site" evidence="13">
    <location>
        <begin position="45"/>
        <end position="52"/>
    </location>
    <ligand>
        <name>ATP</name>
        <dbReference type="ChEBI" id="CHEBI:30616"/>
    </ligand>
</feature>
<gene>
    <name evidence="13" type="primary">uvrB</name>
    <name evidence="20" type="ORF">HNR25_000413</name>
</gene>
<dbReference type="GO" id="GO:0016887">
    <property type="term" value="F:ATP hydrolysis activity"/>
    <property type="evidence" value="ECO:0007669"/>
    <property type="project" value="InterPro"/>
</dbReference>
<keyword evidence="5 13" id="KW-0227">DNA damage</keyword>
<evidence type="ECO:0000256" key="9">
    <source>
        <dbReference type="ARBA" id="ARBA00023204"/>
    </source>
</evidence>
<dbReference type="CDD" id="cd18790">
    <property type="entry name" value="SF2_C_UvrB"/>
    <property type="match status" value="1"/>
</dbReference>
<name>A0A841E1T8_9ACTN</name>
<feature type="coiled-coil region" evidence="15">
    <location>
        <begin position="650"/>
        <end position="696"/>
    </location>
</feature>
<keyword evidence="10 13" id="KW-0742">SOS response</keyword>
<dbReference type="SMART" id="SM00490">
    <property type="entry name" value="HELICc"/>
    <property type="match status" value="1"/>
</dbReference>
<dbReference type="Gene3D" id="3.40.50.300">
    <property type="entry name" value="P-loop containing nucleotide triphosphate hydrolases"/>
    <property type="match status" value="3"/>
</dbReference>
<keyword evidence="9 13" id="KW-0234">DNA repair</keyword>
<dbReference type="GO" id="GO:0003677">
    <property type="term" value="F:DNA binding"/>
    <property type="evidence" value="ECO:0007669"/>
    <property type="project" value="UniProtKB-UniRule"/>
</dbReference>
<dbReference type="FunFam" id="4.10.860.10:FF:000009">
    <property type="entry name" value="UvrABC system protein B"/>
    <property type="match status" value="1"/>
</dbReference>
<evidence type="ECO:0000256" key="5">
    <source>
        <dbReference type="ARBA" id="ARBA00022763"/>
    </source>
</evidence>
<keyword evidence="15" id="KW-0175">Coiled coil</keyword>
<feature type="domain" description="Helicase ATP-binding" evidence="18">
    <location>
        <begin position="32"/>
        <end position="155"/>
    </location>
</feature>
<dbReference type="GO" id="GO:0006289">
    <property type="term" value="P:nucleotide-excision repair"/>
    <property type="evidence" value="ECO:0007669"/>
    <property type="project" value="UniProtKB-UniRule"/>
</dbReference>
<dbReference type="Gene3D" id="4.10.860.10">
    <property type="entry name" value="UVR domain"/>
    <property type="match status" value="1"/>
</dbReference>
<evidence type="ECO:0000259" key="17">
    <source>
        <dbReference type="PROSITE" id="PS50151"/>
    </source>
</evidence>
<evidence type="ECO:0000313" key="21">
    <source>
        <dbReference type="Proteomes" id="UP000578077"/>
    </source>
</evidence>